<dbReference type="InterPro" id="IPR036397">
    <property type="entry name" value="RNaseH_sf"/>
</dbReference>
<dbReference type="GO" id="GO:0015074">
    <property type="term" value="P:DNA integration"/>
    <property type="evidence" value="ECO:0007669"/>
    <property type="project" value="InterPro"/>
</dbReference>
<dbReference type="GO" id="GO:0003676">
    <property type="term" value="F:nucleic acid binding"/>
    <property type="evidence" value="ECO:0007669"/>
    <property type="project" value="InterPro"/>
</dbReference>
<comment type="caution">
    <text evidence="1">The sequence shown here is derived from an EMBL/GenBank/DDBJ whole genome shotgun (WGS) entry which is preliminary data.</text>
</comment>
<dbReference type="Proteomes" id="UP001152795">
    <property type="component" value="Unassembled WGS sequence"/>
</dbReference>
<evidence type="ECO:0000313" key="1">
    <source>
        <dbReference type="EMBL" id="CAB3986687.1"/>
    </source>
</evidence>
<dbReference type="PROSITE" id="PS50994">
    <property type="entry name" value="INTEGRASE"/>
    <property type="match status" value="1"/>
</dbReference>
<protein>
    <submittedName>
        <fullName evidence="1">Pro-Pol poly</fullName>
    </submittedName>
</protein>
<keyword evidence="2" id="KW-1185">Reference proteome</keyword>
<dbReference type="InterPro" id="IPR041588">
    <property type="entry name" value="Integrase_H2C2"/>
</dbReference>
<gene>
    <name evidence="1" type="ORF">PACLA_8A012181</name>
</gene>
<organism evidence="1 2">
    <name type="scientific">Paramuricea clavata</name>
    <name type="common">Red gorgonian</name>
    <name type="synonym">Violescent sea-whip</name>
    <dbReference type="NCBI Taxonomy" id="317549"/>
    <lineage>
        <taxon>Eukaryota</taxon>
        <taxon>Metazoa</taxon>
        <taxon>Cnidaria</taxon>
        <taxon>Anthozoa</taxon>
        <taxon>Octocorallia</taxon>
        <taxon>Malacalcyonacea</taxon>
        <taxon>Plexauridae</taxon>
        <taxon>Paramuricea</taxon>
    </lineage>
</organism>
<sequence length="291" mass="33620">MYSGIRQTLVTLRERFWVLRGREAVKRNLRKCIICQKHEGIAFKPPSAPDLPTERVSMEPPVTFTGLDFAGPLYVLSEKENVSTQCQETNKVFVCLFTCASTRAVHLELTQGLSVQSFLMAFRRFASRRGVPSMLISDNAKTFRSASKEIQTSRSQDVLSRLANNRITWTFIVERALWWGGFWERLIKIIKRCLKKIVGRSTLTLEELNTVLIEIEAVINARPITYVYDDEESLSYRLTPSQLINGRQITPMPNSKHYEIMSTSNVLTKRAKHQRKVLQQFTDQWKKRVFA</sequence>
<dbReference type="OrthoDB" id="5979419at2759"/>
<dbReference type="SUPFAM" id="SSF53098">
    <property type="entry name" value="Ribonuclease H-like"/>
    <property type="match status" value="1"/>
</dbReference>
<evidence type="ECO:0000313" key="2">
    <source>
        <dbReference type="Proteomes" id="UP001152795"/>
    </source>
</evidence>
<dbReference type="InterPro" id="IPR001584">
    <property type="entry name" value="Integrase_cat-core"/>
</dbReference>
<dbReference type="Gene3D" id="3.30.420.10">
    <property type="entry name" value="Ribonuclease H-like superfamily/Ribonuclease H"/>
    <property type="match status" value="1"/>
</dbReference>
<proteinExistence type="predicted"/>
<dbReference type="AlphaFoldDB" id="A0A6S7GG60"/>
<name>A0A6S7GG60_PARCT</name>
<accession>A0A6S7GG60</accession>
<dbReference type="InterPro" id="IPR012337">
    <property type="entry name" value="RNaseH-like_sf"/>
</dbReference>
<dbReference type="EMBL" id="CACRXK020001056">
    <property type="protein sequence ID" value="CAB3986687.1"/>
    <property type="molecule type" value="Genomic_DNA"/>
</dbReference>
<dbReference type="PANTHER" id="PTHR47331">
    <property type="entry name" value="PHD-TYPE DOMAIN-CONTAINING PROTEIN"/>
    <property type="match status" value="1"/>
</dbReference>
<reference evidence="1" key="1">
    <citation type="submission" date="2020-04" db="EMBL/GenBank/DDBJ databases">
        <authorList>
            <person name="Alioto T."/>
            <person name="Alioto T."/>
            <person name="Gomez Garrido J."/>
        </authorList>
    </citation>
    <scope>NUCLEOTIDE SEQUENCE</scope>
    <source>
        <strain evidence="1">A484AB</strain>
    </source>
</reference>
<dbReference type="PANTHER" id="PTHR47331:SF2">
    <property type="match status" value="1"/>
</dbReference>
<dbReference type="Pfam" id="PF17921">
    <property type="entry name" value="Integrase_H2C2"/>
    <property type="match status" value="1"/>
</dbReference>